<evidence type="ECO:0000313" key="3">
    <source>
        <dbReference type="EMBL" id="GLQ15995.1"/>
    </source>
</evidence>
<dbReference type="PROSITE" id="PS51208">
    <property type="entry name" value="AUTOTRANSPORTER"/>
    <property type="match status" value="1"/>
</dbReference>
<accession>A0ABQ5UNW9</accession>
<organism evidence="3 4">
    <name type="scientific">Maritalea porphyrae</name>
    <dbReference type="NCBI Taxonomy" id="880732"/>
    <lineage>
        <taxon>Bacteria</taxon>
        <taxon>Pseudomonadati</taxon>
        <taxon>Pseudomonadota</taxon>
        <taxon>Alphaproteobacteria</taxon>
        <taxon>Hyphomicrobiales</taxon>
        <taxon>Devosiaceae</taxon>
        <taxon>Maritalea</taxon>
    </lineage>
</organism>
<dbReference type="Gene3D" id="2.40.128.130">
    <property type="entry name" value="Autotransporter beta-domain"/>
    <property type="match status" value="1"/>
</dbReference>
<protein>
    <recommendedName>
        <fullName evidence="2">Autotransporter domain-containing protein</fullName>
    </recommendedName>
</protein>
<feature type="region of interest" description="Disordered" evidence="1">
    <location>
        <begin position="198"/>
        <end position="223"/>
    </location>
</feature>
<dbReference type="SMART" id="SM00869">
    <property type="entry name" value="Autotransporter"/>
    <property type="match status" value="1"/>
</dbReference>
<sequence>MGIQLIGSGGVTATNNGSITTSGDFAPGISVSGTNSQAIVNGVVSTSGDSSYGVNAFGLGTSVTHNGTINTSGPNASGILVDGLDSKAIISGRVFSALGNAIEFASVADNELRLLPGTVLQGGLVFGGGTDTLNVANGLSLHYTFDKAPDILNTNGAPSLVQGNVVDVIDTTSFAHIDNSLDALLAGTFNMLAKPKTSNANAEENPNALGYAQSPTNKWPEGADWQAEDHSRVWANGFAGLQSNNASGSATQANTVFGGGVIGVESMLDPEFTAGAFVGFGAAQLSTPGNTQTVDAKGQYAGLYGQIGGHIDLAITGGVLQHTSSRQILNNLAATGIETVTADFNGYFVAPEVTFNLLETDFGGKPTRTSLRGRYTFQHIDGYTENGADSILTVGARDVHALDTRLKVEADLVNDNETLVTARAGVDGQFNWGANSVTANLLGTNLTFDPGGAPISGSAFVGLTANKQLNENTNLYFDTELTSGTAHGFGITAQAGFKSSF</sequence>
<dbReference type="Proteomes" id="UP001161405">
    <property type="component" value="Unassembled WGS sequence"/>
</dbReference>
<keyword evidence="4" id="KW-1185">Reference proteome</keyword>
<feature type="domain" description="Autotransporter" evidence="2">
    <location>
        <begin position="226"/>
        <end position="501"/>
    </location>
</feature>
<dbReference type="InterPro" id="IPR005546">
    <property type="entry name" value="Autotransporte_beta"/>
</dbReference>
<reference evidence="3" key="2">
    <citation type="submission" date="2023-01" db="EMBL/GenBank/DDBJ databases">
        <title>Draft genome sequence of Maritalea porphyrae strain NBRC 107169.</title>
        <authorList>
            <person name="Sun Q."/>
            <person name="Mori K."/>
        </authorList>
    </citation>
    <scope>NUCLEOTIDE SEQUENCE</scope>
    <source>
        <strain evidence="3">NBRC 107169</strain>
    </source>
</reference>
<dbReference type="Pfam" id="PF03797">
    <property type="entry name" value="Autotransporter"/>
    <property type="match status" value="1"/>
</dbReference>
<dbReference type="InterPro" id="IPR036709">
    <property type="entry name" value="Autotransporte_beta_dom_sf"/>
</dbReference>
<evidence type="ECO:0000259" key="2">
    <source>
        <dbReference type="PROSITE" id="PS51208"/>
    </source>
</evidence>
<comment type="caution">
    <text evidence="3">The sequence shown here is derived from an EMBL/GenBank/DDBJ whole genome shotgun (WGS) entry which is preliminary data.</text>
</comment>
<evidence type="ECO:0000256" key="1">
    <source>
        <dbReference type="SAM" id="MobiDB-lite"/>
    </source>
</evidence>
<reference evidence="3" key="1">
    <citation type="journal article" date="2014" name="Int. J. Syst. Evol. Microbiol.">
        <title>Complete genome of a new Firmicutes species belonging to the dominant human colonic microbiota ('Ruminococcus bicirculans') reveals two chromosomes and a selective capacity to utilize plant glucans.</title>
        <authorList>
            <consortium name="NISC Comparative Sequencing Program"/>
            <person name="Wegmann U."/>
            <person name="Louis P."/>
            <person name="Goesmann A."/>
            <person name="Henrissat B."/>
            <person name="Duncan S.H."/>
            <person name="Flint H.J."/>
        </authorList>
    </citation>
    <scope>NUCLEOTIDE SEQUENCE</scope>
    <source>
        <strain evidence="3">NBRC 107169</strain>
    </source>
</reference>
<name>A0ABQ5UNW9_9HYPH</name>
<proteinExistence type="predicted"/>
<gene>
    <name evidence="3" type="ORF">GCM10007879_02440</name>
</gene>
<dbReference type="EMBL" id="BSNI01000001">
    <property type="protein sequence ID" value="GLQ15995.1"/>
    <property type="molecule type" value="Genomic_DNA"/>
</dbReference>
<evidence type="ECO:0000313" key="4">
    <source>
        <dbReference type="Proteomes" id="UP001161405"/>
    </source>
</evidence>
<dbReference type="SUPFAM" id="SSF103515">
    <property type="entry name" value="Autotransporter"/>
    <property type="match status" value="1"/>
</dbReference>